<organism evidence="9 10">
    <name type="scientific">Flavihumibacter fluminis</name>
    <dbReference type="NCBI Taxonomy" id="2909236"/>
    <lineage>
        <taxon>Bacteria</taxon>
        <taxon>Pseudomonadati</taxon>
        <taxon>Bacteroidota</taxon>
        <taxon>Chitinophagia</taxon>
        <taxon>Chitinophagales</taxon>
        <taxon>Chitinophagaceae</taxon>
        <taxon>Flavihumibacter</taxon>
    </lineage>
</organism>
<dbReference type="Proteomes" id="UP001200145">
    <property type="component" value="Unassembled WGS sequence"/>
</dbReference>
<feature type="transmembrane region" description="Helical" evidence="8">
    <location>
        <begin position="209"/>
        <end position="230"/>
    </location>
</feature>
<accession>A0ABS9BGK8</accession>
<feature type="transmembrane region" description="Helical" evidence="8">
    <location>
        <begin position="12"/>
        <end position="31"/>
    </location>
</feature>
<comment type="subcellular location">
    <subcellularLocation>
        <location evidence="1">Cell membrane</location>
        <topology evidence="1">Multi-pass membrane protein</topology>
    </subcellularLocation>
</comment>
<evidence type="ECO:0000256" key="6">
    <source>
        <dbReference type="ARBA" id="ARBA00022989"/>
    </source>
</evidence>
<evidence type="ECO:0000256" key="1">
    <source>
        <dbReference type="ARBA" id="ARBA00004651"/>
    </source>
</evidence>
<feature type="transmembrane region" description="Helical" evidence="8">
    <location>
        <begin position="365"/>
        <end position="387"/>
    </location>
</feature>
<evidence type="ECO:0000313" key="9">
    <source>
        <dbReference type="EMBL" id="MCF1714445.1"/>
    </source>
</evidence>
<dbReference type="PANTHER" id="PTHR33908">
    <property type="entry name" value="MANNOSYLTRANSFERASE YKCB-RELATED"/>
    <property type="match status" value="1"/>
</dbReference>
<dbReference type="PANTHER" id="PTHR33908:SF11">
    <property type="entry name" value="MEMBRANE PROTEIN"/>
    <property type="match status" value="1"/>
</dbReference>
<evidence type="ECO:0000256" key="5">
    <source>
        <dbReference type="ARBA" id="ARBA00022692"/>
    </source>
</evidence>
<feature type="transmembrane region" description="Helical" evidence="8">
    <location>
        <begin position="282"/>
        <end position="301"/>
    </location>
</feature>
<evidence type="ECO:0000256" key="7">
    <source>
        <dbReference type="ARBA" id="ARBA00023136"/>
    </source>
</evidence>
<reference evidence="9 10" key="1">
    <citation type="submission" date="2022-01" db="EMBL/GenBank/DDBJ databases">
        <title>Flavihumibacter sp. nov., isolated from sediment of a river.</title>
        <authorList>
            <person name="Liu H."/>
        </authorList>
    </citation>
    <scope>NUCLEOTIDE SEQUENCE [LARGE SCALE GENOMIC DNA]</scope>
    <source>
        <strain evidence="9 10">RY-1</strain>
    </source>
</reference>
<evidence type="ECO:0000313" key="10">
    <source>
        <dbReference type="Proteomes" id="UP001200145"/>
    </source>
</evidence>
<comment type="caution">
    <text evidence="9">The sequence shown here is derived from an EMBL/GenBank/DDBJ whole genome shotgun (WGS) entry which is preliminary data.</text>
</comment>
<evidence type="ECO:0000256" key="8">
    <source>
        <dbReference type="SAM" id="Phobius"/>
    </source>
</evidence>
<evidence type="ECO:0008006" key="11">
    <source>
        <dbReference type="Google" id="ProtNLM"/>
    </source>
</evidence>
<keyword evidence="10" id="KW-1185">Reference proteome</keyword>
<feature type="transmembrane region" description="Helical" evidence="8">
    <location>
        <begin position="308"/>
        <end position="328"/>
    </location>
</feature>
<feature type="transmembrane region" description="Helical" evidence="8">
    <location>
        <begin position="86"/>
        <end position="106"/>
    </location>
</feature>
<dbReference type="InterPro" id="IPR050297">
    <property type="entry name" value="LipidA_mod_glycosyltrf_83"/>
</dbReference>
<evidence type="ECO:0000256" key="4">
    <source>
        <dbReference type="ARBA" id="ARBA00022679"/>
    </source>
</evidence>
<evidence type="ECO:0000256" key="2">
    <source>
        <dbReference type="ARBA" id="ARBA00022475"/>
    </source>
</evidence>
<name>A0ABS9BGK8_9BACT</name>
<proteinExistence type="predicted"/>
<keyword evidence="7 8" id="KW-0472">Membrane</keyword>
<dbReference type="RefSeq" id="WP_234865129.1">
    <property type="nucleotide sequence ID" value="NZ_JAKEVY010000002.1"/>
</dbReference>
<feature type="transmembrane region" description="Helical" evidence="8">
    <location>
        <begin position="165"/>
        <end position="189"/>
    </location>
</feature>
<feature type="transmembrane region" description="Helical" evidence="8">
    <location>
        <begin position="334"/>
        <end position="353"/>
    </location>
</feature>
<gene>
    <name evidence="9" type="ORF">L0U88_07380</name>
</gene>
<protein>
    <recommendedName>
        <fullName evidence="11">Dolichyl-phosphate-mannose-protein mannosyltransferase</fullName>
    </recommendedName>
</protein>
<keyword evidence="4" id="KW-0808">Transferase</keyword>
<keyword evidence="2" id="KW-1003">Cell membrane</keyword>
<evidence type="ECO:0000256" key="3">
    <source>
        <dbReference type="ARBA" id="ARBA00022676"/>
    </source>
</evidence>
<keyword evidence="5 8" id="KW-0812">Transmembrane</keyword>
<sequence length="515" mass="57583">MRKDYSPRTLHFWLLVVFLVAVLLRGVHYFGRSSMWLDELASAFNISERSFYQLATESLDFNQVAPLGFLWLQKTATLLFGVNDHAYRFFSFVLSLLSLVLFLSICKNFLKGLPLLGAFALFAFSIAMVFYGGESKQYSGDVTAALFLVWSSLQLIKGELKPSQLWVLCIGGFLLIFCSMPAVVLAPFVLGMVLLQLVKKKTALPIRQFAFIAASWAFACLLLSYYAKFVISTGTQEAMSDYWSRGFAPLTSVPDFLLWIPVKLHKELSFSLAWFATDEIPQLNFIAWALLILSVPGIFYLQKQFGVATTMLLAPVIVALALAIFRILPFDGRVSIYATWPFLVTGLAGIVALTQWAPKIVSPGISAGLTLLVSLPIGLLLIGVPSLHPPYNSQSAQPVLRELKKQLQPDDIVYVYFKSNYAMRFYGPEEGITNYVAGRGYATADSILREIDSFKGRNRVWFFFTQWTRKQPFPDTIKAYMGTVIGKQIGYIPDPDGNTADIEAAAYLYDLSGRD</sequence>
<dbReference type="EMBL" id="JAKEVY010000002">
    <property type="protein sequence ID" value="MCF1714445.1"/>
    <property type="molecule type" value="Genomic_DNA"/>
</dbReference>
<feature type="transmembrane region" description="Helical" evidence="8">
    <location>
        <begin position="113"/>
        <end position="132"/>
    </location>
</feature>
<keyword evidence="6 8" id="KW-1133">Transmembrane helix</keyword>
<keyword evidence="3" id="KW-0328">Glycosyltransferase</keyword>